<dbReference type="VEuPathDB" id="TriTrypDB:TCSYLVIO_004798"/>
<dbReference type="VEuPathDB" id="TriTrypDB:C4B63_33g35"/>
<dbReference type="AlphaFoldDB" id="A0A2V2WJU8"/>
<sequence>MRAHAEGGKEIGHCVDKHVDVSDGHNIPQEVWSPRLNDSTVLIKLPGVEVSALTSVSLNFSLFGNGCAADVEGHHAHLIPACAMTFLTFEGDFPGDLLSQPHLFPLTTRRNAGLVLSDEGLPSRLEPKRRAHEDACCSRLVDALPGRSLFATVEHLLFA</sequence>
<dbReference type="VEuPathDB" id="TriTrypDB:TcCL_ESM08304"/>
<comment type="caution">
    <text evidence="1">The sequence shown here is derived from an EMBL/GenBank/DDBJ whole genome shotgun (WGS) entry which is preliminary data.</text>
</comment>
<gene>
    <name evidence="1" type="ORF">C3747_85g75</name>
</gene>
<dbReference type="VEuPathDB" id="TriTrypDB:TcCLB.510491.50"/>
<dbReference type="VEuPathDB" id="TriTrypDB:TcBrA4_0043500"/>
<proteinExistence type="predicted"/>
<dbReference type="VEuPathDB" id="TriTrypDB:BCY84_10678"/>
<organism evidence="1 2">
    <name type="scientific">Trypanosoma cruzi</name>
    <dbReference type="NCBI Taxonomy" id="5693"/>
    <lineage>
        <taxon>Eukaryota</taxon>
        <taxon>Discoba</taxon>
        <taxon>Euglenozoa</taxon>
        <taxon>Kinetoplastea</taxon>
        <taxon>Metakinetoplastina</taxon>
        <taxon>Trypanosomatida</taxon>
        <taxon>Trypanosomatidae</taxon>
        <taxon>Trypanosoma</taxon>
        <taxon>Schizotrypanum</taxon>
    </lineage>
</organism>
<name>A0A2V2WJU8_TRYCR</name>
<dbReference type="Proteomes" id="UP000246078">
    <property type="component" value="Unassembled WGS sequence"/>
</dbReference>
<dbReference type="VEuPathDB" id="TriTrypDB:TcCLB.399389.10"/>
<dbReference type="VEuPathDB" id="TriTrypDB:TcG_12630"/>
<dbReference type="VEuPathDB" id="TriTrypDB:C3747_85g75"/>
<reference evidence="1 2" key="1">
    <citation type="journal article" date="2018" name="Microb. Genom.">
        <title>Expanding an expanded genome: long-read sequencing of Trypanosoma cruzi.</title>
        <authorList>
            <person name="Berna L."/>
            <person name="Rodriguez M."/>
            <person name="Chiribao M.L."/>
            <person name="Parodi-Talice A."/>
            <person name="Pita S."/>
            <person name="Rijo G."/>
            <person name="Alvarez-Valin F."/>
            <person name="Robello C."/>
        </authorList>
    </citation>
    <scope>NUCLEOTIDE SEQUENCE [LARGE SCALE GENOMIC DNA]</scope>
    <source>
        <strain evidence="1 2">TCC</strain>
    </source>
</reference>
<protein>
    <submittedName>
        <fullName evidence="1">Uncharacterized protein</fullName>
    </submittedName>
</protein>
<dbReference type="EMBL" id="PRFC01000085">
    <property type="protein sequence ID" value="PWV08876.1"/>
    <property type="molecule type" value="Genomic_DNA"/>
</dbReference>
<evidence type="ECO:0000313" key="2">
    <source>
        <dbReference type="Proteomes" id="UP000246078"/>
    </source>
</evidence>
<accession>A0A2V2WJU8</accession>
<dbReference type="VEuPathDB" id="TriTrypDB:TcCLB.511631.9"/>
<dbReference type="VEuPathDB" id="TriTrypDB:ECC02_000624"/>
<dbReference type="VEuPathDB" id="TriTrypDB:TCDM_02850"/>
<evidence type="ECO:0000313" key="1">
    <source>
        <dbReference type="EMBL" id="PWV08876.1"/>
    </source>
</evidence>